<accession>A0ABP9MV73</accession>
<dbReference type="Proteomes" id="UP001500353">
    <property type="component" value="Unassembled WGS sequence"/>
</dbReference>
<dbReference type="Pfam" id="PF06877">
    <property type="entry name" value="RraB"/>
    <property type="match status" value="1"/>
</dbReference>
<feature type="domain" description="Regulator of ribonuclease activity B" evidence="1">
    <location>
        <begin position="46"/>
        <end position="139"/>
    </location>
</feature>
<dbReference type="Gene3D" id="3.30.70.970">
    <property type="entry name" value="RraB-like"/>
    <property type="match status" value="1"/>
</dbReference>
<name>A0ABP9MV73_9FLAO</name>
<protein>
    <recommendedName>
        <fullName evidence="1">Regulator of ribonuclease activity B domain-containing protein</fullName>
    </recommendedName>
</protein>
<dbReference type="SUPFAM" id="SSF89946">
    <property type="entry name" value="Hypothetical protein VC0424"/>
    <property type="match status" value="1"/>
</dbReference>
<dbReference type="RefSeq" id="WP_345208630.1">
    <property type="nucleotide sequence ID" value="NZ_BAABHX010000011.1"/>
</dbReference>
<keyword evidence="3" id="KW-1185">Reference proteome</keyword>
<evidence type="ECO:0000313" key="3">
    <source>
        <dbReference type="Proteomes" id="UP001500353"/>
    </source>
</evidence>
<dbReference type="InterPro" id="IPR036701">
    <property type="entry name" value="RraB-like_sf"/>
</dbReference>
<dbReference type="EMBL" id="BAABHX010000011">
    <property type="protein sequence ID" value="GAA5102433.1"/>
    <property type="molecule type" value="Genomic_DNA"/>
</dbReference>
<comment type="caution">
    <text evidence="2">The sequence shown here is derived from an EMBL/GenBank/DDBJ whole genome shotgun (WGS) entry which is preliminary data.</text>
</comment>
<sequence>MIKFLKQILSFWIARDKDSVFSTQQNGINLNQQIQIMKLFSVRYLMKLNKFNNDPEIPREVVHYFHFKRNINVEKFKEQIRKEIDYIIIENFVIQGMPELIGFKIGSMETLDKQNVEKFTKILCKIAVNHNGEYRCWETFPVV</sequence>
<dbReference type="InterPro" id="IPR009671">
    <property type="entry name" value="RraB_dom"/>
</dbReference>
<reference evidence="3" key="1">
    <citation type="journal article" date="2019" name="Int. J. Syst. Evol. Microbiol.">
        <title>The Global Catalogue of Microorganisms (GCM) 10K type strain sequencing project: providing services to taxonomists for standard genome sequencing and annotation.</title>
        <authorList>
            <consortium name="The Broad Institute Genomics Platform"/>
            <consortium name="The Broad Institute Genome Sequencing Center for Infectious Disease"/>
            <person name="Wu L."/>
            <person name="Ma J."/>
        </authorList>
    </citation>
    <scope>NUCLEOTIDE SEQUENCE [LARGE SCALE GENOMIC DNA]</scope>
    <source>
        <strain evidence="3">JCM 18019</strain>
    </source>
</reference>
<proteinExistence type="predicted"/>
<gene>
    <name evidence="2" type="ORF">GCM10023210_43470</name>
</gene>
<evidence type="ECO:0000313" key="2">
    <source>
        <dbReference type="EMBL" id="GAA5102433.1"/>
    </source>
</evidence>
<evidence type="ECO:0000259" key="1">
    <source>
        <dbReference type="Pfam" id="PF06877"/>
    </source>
</evidence>
<organism evidence="2 3">
    <name type="scientific">Chryseobacterium ginsengisoli</name>
    <dbReference type="NCBI Taxonomy" id="363853"/>
    <lineage>
        <taxon>Bacteria</taxon>
        <taxon>Pseudomonadati</taxon>
        <taxon>Bacteroidota</taxon>
        <taxon>Flavobacteriia</taxon>
        <taxon>Flavobacteriales</taxon>
        <taxon>Weeksellaceae</taxon>
        <taxon>Chryseobacterium group</taxon>
        <taxon>Chryseobacterium</taxon>
    </lineage>
</organism>